<organism evidence="10 11">
    <name type="scientific">Paenibacillus terrae</name>
    <dbReference type="NCBI Taxonomy" id="159743"/>
    <lineage>
        <taxon>Bacteria</taxon>
        <taxon>Bacillati</taxon>
        <taxon>Bacillota</taxon>
        <taxon>Bacilli</taxon>
        <taxon>Bacillales</taxon>
        <taxon>Paenibacillaceae</taxon>
        <taxon>Paenibacillus</taxon>
    </lineage>
</organism>
<evidence type="ECO:0000313" key="11">
    <source>
        <dbReference type="Proteomes" id="UP000032534"/>
    </source>
</evidence>
<evidence type="ECO:0000256" key="5">
    <source>
        <dbReference type="ARBA" id="ARBA00023015"/>
    </source>
</evidence>
<dbReference type="SUPFAM" id="SSF46689">
    <property type="entry name" value="Homeodomain-like"/>
    <property type="match status" value="2"/>
</dbReference>
<evidence type="ECO:0000256" key="3">
    <source>
        <dbReference type="ARBA" id="ARBA00022448"/>
    </source>
</evidence>
<dbReference type="Gene3D" id="3.40.50.1980">
    <property type="entry name" value="Nitrogenase molybdenum iron protein domain"/>
    <property type="match status" value="2"/>
</dbReference>
<dbReference type="GO" id="GO:0003700">
    <property type="term" value="F:DNA-binding transcription factor activity"/>
    <property type="evidence" value="ECO:0007669"/>
    <property type="project" value="InterPro"/>
</dbReference>
<dbReference type="InterPro" id="IPR051313">
    <property type="entry name" value="Bact_iron-sidero_bind"/>
</dbReference>
<dbReference type="PATRIC" id="fig|159743.3.peg.2176"/>
<feature type="domain" description="HTH araC/xylS-type" evidence="8">
    <location>
        <begin position="174"/>
        <end position="271"/>
    </location>
</feature>
<feature type="domain" description="Fe/B12 periplasmic-binding" evidence="9">
    <location>
        <begin position="276"/>
        <end position="531"/>
    </location>
</feature>
<evidence type="ECO:0000256" key="6">
    <source>
        <dbReference type="ARBA" id="ARBA00023125"/>
    </source>
</evidence>
<evidence type="ECO:0000256" key="2">
    <source>
        <dbReference type="ARBA" id="ARBA00008814"/>
    </source>
</evidence>
<dbReference type="InterPro" id="IPR037923">
    <property type="entry name" value="HTH-like"/>
</dbReference>
<dbReference type="SUPFAM" id="SSF53807">
    <property type="entry name" value="Helical backbone' metal receptor"/>
    <property type="match status" value="1"/>
</dbReference>
<protein>
    <recommendedName>
        <fullName evidence="12">AraC family transcriptional regulator</fullName>
    </recommendedName>
</protein>
<comment type="caution">
    <text evidence="10">The sequence shown here is derived from an EMBL/GenBank/DDBJ whole genome shotgun (WGS) entry which is preliminary data.</text>
</comment>
<keyword evidence="7" id="KW-0804">Transcription</keyword>
<dbReference type="EMBL" id="JTHP01000015">
    <property type="protein sequence ID" value="KJD45768.1"/>
    <property type="molecule type" value="Genomic_DNA"/>
</dbReference>
<keyword evidence="5" id="KW-0805">Transcription regulation</keyword>
<evidence type="ECO:0000313" key="10">
    <source>
        <dbReference type="EMBL" id="KJD45768.1"/>
    </source>
</evidence>
<keyword evidence="6" id="KW-0238">DNA-binding</keyword>
<dbReference type="Pfam" id="PF01497">
    <property type="entry name" value="Peripla_BP_2"/>
    <property type="match status" value="1"/>
</dbReference>
<dbReference type="GO" id="GO:1901678">
    <property type="term" value="P:iron coordination entity transport"/>
    <property type="evidence" value="ECO:0007669"/>
    <property type="project" value="UniProtKB-ARBA"/>
</dbReference>
<dbReference type="InterPro" id="IPR018060">
    <property type="entry name" value="HTH_AraC"/>
</dbReference>
<dbReference type="GO" id="GO:0030288">
    <property type="term" value="C:outer membrane-bounded periplasmic space"/>
    <property type="evidence" value="ECO:0007669"/>
    <property type="project" value="TreeGrafter"/>
</dbReference>
<dbReference type="SUPFAM" id="SSF51215">
    <property type="entry name" value="Regulatory protein AraC"/>
    <property type="match status" value="1"/>
</dbReference>
<dbReference type="RefSeq" id="WP_044645953.1">
    <property type="nucleotide sequence ID" value="NZ_JTHP01000015.1"/>
</dbReference>
<comment type="subcellular location">
    <subcellularLocation>
        <location evidence="1">Cell envelope</location>
    </subcellularLocation>
</comment>
<dbReference type="Gene3D" id="1.10.10.60">
    <property type="entry name" value="Homeodomain-like"/>
    <property type="match status" value="2"/>
</dbReference>
<dbReference type="PROSITE" id="PS50983">
    <property type="entry name" value="FE_B12_PBP"/>
    <property type="match status" value="1"/>
</dbReference>
<evidence type="ECO:0000256" key="7">
    <source>
        <dbReference type="ARBA" id="ARBA00023163"/>
    </source>
</evidence>
<dbReference type="SMART" id="SM00342">
    <property type="entry name" value="HTH_ARAC"/>
    <property type="match status" value="1"/>
</dbReference>
<dbReference type="PANTHER" id="PTHR30532:SF26">
    <property type="entry name" value="IRON(3+)-HYDROXAMATE-BINDING PROTEIN FHUD"/>
    <property type="match status" value="1"/>
</dbReference>
<reference evidence="10 11" key="1">
    <citation type="submission" date="2014-11" db="EMBL/GenBank/DDBJ databases">
        <title>Draft Genome Sequences of Paenibacillus polymyxa NRRL B-30509 and Paenibacillus terrae NRRL B-30644, Strains from a Poultry Environment that Produce Tridecaptin A and Paenicidins.</title>
        <authorList>
            <person name="van Belkum M.J."/>
            <person name="Lohans C.T."/>
            <person name="Vederas J.C."/>
        </authorList>
    </citation>
    <scope>NUCLEOTIDE SEQUENCE [LARGE SCALE GENOMIC DNA]</scope>
    <source>
        <strain evidence="10 11">NRRL B-30644</strain>
    </source>
</reference>
<dbReference type="InterPro" id="IPR009057">
    <property type="entry name" value="Homeodomain-like_sf"/>
</dbReference>
<evidence type="ECO:0000256" key="1">
    <source>
        <dbReference type="ARBA" id="ARBA00004196"/>
    </source>
</evidence>
<dbReference type="Pfam" id="PF12833">
    <property type="entry name" value="HTH_18"/>
    <property type="match status" value="1"/>
</dbReference>
<dbReference type="GO" id="GO:0043565">
    <property type="term" value="F:sequence-specific DNA binding"/>
    <property type="evidence" value="ECO:0007669"/>
    <property type="project" value="InterPro"/>
</dbReference>
<proteinExistence type="inferred from homology"/>
<evidence type="ECO:0008006" key="12">
    <source>
        <dbReference type="Google" id="ProtNLM"/>
    </source>
</evidence>
<evidence type="ECO:0000259" key="9">
    <source>
        <dbReference type="PROSITE" id="PS50983"/>
    </source>
</evidence>
<gene>
    <name evidence="10" type="ORF">QD47_09755</name>
</gene>
<dbReference type="AlphaFoldDB" id="A0A0D7X487"/>
<dbReference type="OrthoDB" id="2660924at2"/>
<keyword evidence="4" id="KW-0732">Signal</keyword>
<dbReference type="PANTHER" id="PTHR30532">
    <property type="entry name" value="IRON III DICITRATE-BINDING PERIPLASMIC PROTEIN"/>
    <property type="match status" value="1"/>
</dbReference>
<dbReference type="PROSITE" id="PS00041">
    <property type="entry name" value="HTH_ARAC_FAMILY_1"/>
    <property type="match status" value="1"/>
</dbReference>
<keyword evidence="3" id="KW-0813">Transport</keyword>
<evidence type="ECO:0000256" key="4">
    <source>
        <dbReference type="ARBA" id="ARBA00022729"/>
    </source>
</evidence>
<dbReference type="InterPro" id="IPR002491">
    <property type="entry name" value="ABC_transptr_periplasmic_BD"/>
</dbReference>
<accession>A0A0D7X487</accession>
<dbReference type="PROSITE" id="PS01124">
    <property type="entry name" value="HTH_ARAC_FAMILY_2"/>
    <property type="match status" value="1"/>
</dbReference>
<dbReference type="Proteomes" id="UP000032534">
    <property type="component" value="Unassembled WGS sequence"/>
</dbReference>
<comment type="similarity">
    <text evidence="2">Belongs to the bacterial solute-binding protein 8 family.</text>
</comment>
<dbReference type="InterPro" id="IPR018062">
    <property type="entry name" value="HTH_AraC-typ_CS"/>
</dbReference>
<name>A0A0D7X487_9BACL</name>
<keyword evidence="11" id="KW-1185">Reference proteome</keyword>
<sequence>MDLNHIRADYSIPSTYFELHGLVHRTFSGRDGIPLQNIDTGLLVVVEEGEGTLDCNGSEHTLHYGVPYAVNPGHTVKITANDDTVLSLWLIAFSPHGPTGSSLEPLMETREQSVPDYRSILQKIKAIEKRRHALATKEQIVVHSQFQKLIGMIAEETSDLEQDTASHNTKANVLEIIAQLQRRYAEEITVDELAAQARISKRRFTHWFRQLTGTNLSGYMTTLRMEHAKRMLLRGERMKEVAALVGYGDEFYFNRRFKQMEGVSPGQFILNHRKKPINICAMSCLGHLLALGIRPAAVAKNLSNDHYLRKLSADIHKVNSVPLDPQEIAYLQPEFILVGSQEEYDALSTIAPTQIFSQNDHKPFELLRKLAETFGKGPEAERVIRSYNRKVQRLRSKLNGIVQSTDTFATMEIRDDSIYVFGNYWCRGAYNLYDGLGLQAPDIIQKELIDRQAYRLITEEQIPSYAGNHLFVTVVDPERYERLCSMSWWQEMSAAKQNQVYITDYSEFAVTDPISMPYQLDIQMKLLLERKNLLNQKLFSS</sequence>
<evidence type="ECO:0000259" key="8">
    <source>
        <dbReference type="PROSITE" id="PS01124"/>
    </source>
</evidence>